<keyword evidence="4" id="KW-0732">Signal</keyword>
<dbReference type="EMBL" id="CP024904">
    <property type="protein sequence ID" value="AXF25527.1"/>
    <property type="molecule type" value="Genomic_DNA"/>
</dbReference>
<dbReference type="GO" id="GO:0052689">
    <property type="term" value="F:carboxylic ester hydrolase activity"/>
    <property type="evidence" value="ECO:0007669"/>
    <property type="project" value="UniProtKB-KW"/>
</dbReference>
<evidence type="ECO:0000313" key="9">
    <source>
        <dbReference type="Proteomes" id="UP000253104"/>
    </source>
</evidence>
<keyword evidence="2" id="KW-0719">Serine esterase</keyword>
<dbReference type="GO" id="GO:0046872">
    <property type="term" value="F:metal ion binding"/>
    <property type="evidence" value="ECO:0007669"/>
    <property type="project" value="UniProtKB-KW"/>
</dbReference>
<sequence>MADTLRQGGDNMTDEYQTTSSFYRGLAATSIVGAVVAFGLAACGGEVDNAAAPTPTQTAPTTMQVRNAASACSALAGAGVPASAIALPTQGATITSASLVAADNTTGLPDYCQVLGKVLATNSSDPAINFEVNLPTTWNFKALQLGGAGFNGLLVTGLGGPIGGIQNWPSDEKQPLAMNYVTFGSDGGTTPDGTFGLNAQALANYGGESVKRTHDTALYILKAFYKTVPHRMYHIGGSKGGHESLVAAQRYGSDYDGIVAYYPANQNQAMVMSWFRMWNAAYATPGGALDPAKQALVRTKVLAACDGLDGVVDGIVSNTAACQATFSINSLRCSGGADTGDTCLSDAQINTLMTAATPMEFAFPLANGVTSIGPYPVFQGGDVERALFDPFGTDGTHTVYYSLDEPVIKYFDQQNPNATSTGFDYRAWQPRVTQLSNELDATNPDIDAFHLKGGKLILVQGTTDMLVTPNQTTAYFNKVAARYGDSASSFVRYYVAPGFGHAGGTFALQWDPLTALDGWVESGQAPINPVVTDGNPATKGRTRPLCEYPQFPKYKGAGDANSASSFVCADS</sequence>
<dbReference type="InterPro" id="IPR029058">
    <property type="entry name" value="AB_hydrolase_fold"/>
</dbReference>
<keyword evidence="3" id="KW-0479">Metal-binding</keyword>
<dbReference type="Gene3D" id="3.40.50.1820">
    <property type="entry name" value="alpha/beta hydrolase"/>
    <property type="match status" value="1"/>
</dbReference>
<keyword evidence="7" id="KW-1015">Disulfide bond</keyword>
<evidence type="ECO:0000256" key="6">
    <source>
        <dbReference type="ARBA" id="ARBA00022837"/>
    </source>
</evidence>
<dbReference type="Pfam" id="PF07519">
    <property type="entry name" value="Tannase"/>
    <property type="match status" value="1"/>
</dbReference>
<evidence type="ECO:0000256" key="2">
    <source>
        <dbReference type="ARBA" id="ARBA00022487"/>
    </source>
</evidence>
<keyword evidence="5 8" id="KW-0378">Hydrolase</keyword>
<evidence type="ECO:0000256" key="5">
    <source>
        <dbReference type="ARBA" id="ARBA00022801"/>
    </source>
</evidence>
<name>A0A2Z5NAP3_BURPY</name>
<accession>A0A2Z5NAP3</accession>
<reference evidence="8 9" key="1">
    <citation type="journal article" date="2018" name="ISME J.">
        <title>Involvement of Burkholderiaceae and sulfurous volatiles in disease-suppressive soils.</title>
        <authorList>
            <person name="Carrion V.J."/>
            <person name="Cordovez V."/>
            <person name="Tyc O."/>
            <person name="Etalo D.W."/>
            <person name="de Bruijn I."/>
            <person name="de Jager V.C."/>
            <person name="Medema M.H."/>
            <person name="Eberl L."/>
            <person name="Raaijmakers J.M."/>
        </authorList>
    </citation>
    <scope>NUCLEOTIDE SEQUENCE [LARGE SCALE GENOMIC DNA]</scope>
    <source>
        <strain evidence="9">mHSR5</strain>
    </source>
</reference>
<evidence type="ECO:0000256" key="3">
    <source>
        <dbReference type="ARBA" id="ARBA00022723"/>
    </source>
</evidence>
<dbReference type="Proteomes" id="UP000253104">
    <property type="component" value="Chromosome mHSR5_C"/>
</dbReference>
<organism evidence="8 9">
    <name type="scientific">Burkholderia pyrrocinia</name>
    <name type="common">Pseudomonas pyrrocinia</name>
    <dbReference type="NCBI Taxonomy" id="60550"/>
    <lineage>
        <taxon>Bacteria</taxon>
        <taxon>Pseudomonadati</taxon>
        <taxon>Pseudomonadota</taxon>
        <taxon>Betaproteobacteria</taxon>
        <taxon>Burkholderiales</taxon>
        <taxon>Burkholderiaceae</taxon>
        <taxon>Burkholderia</taxon>
        <taxon>Burkholderia cepacia complex</taxon>
    </lineage>
</organism>
<evidence type="ECO:0000256" key="4">
    <source>
        <dbReference type="ARBA" id="ARBA00022729"/>
    </source>
</evidence>
<evidence type="ECO:0000256" key="1">
    <source>
        <dbReference type="ARBA" id="ARBA00006249"/>
    </source>
</evidence>
<dbReference type="InterPro" id="IPR011118">
    <property type="entry name" value="Tannase/feruloyl_esterase"/>
</dbReference>
<dbReference type="PANTHER" id="PTHR33938:SF15">
    <property type="entry name" value="FERULOYL ESTERASE B-RELATED"/>
    <property type="match status" value="1"/>
</dbReference>
<evidence type="ECO:0000256" key="7">
    <source>
        <dbReference type="ARBA" id="ARBA00023157"/>
    </source>
</evidence>
<gene>
    <name evidence="8" type="ORF">CUJ89_34265</name>
</gene>
<proteinExistence type="inferred from homology"/>
<evidence type="ECO:0000313" key="8">
    <source>
        <dbReference type="EMBL" id="AXF25527.1"/>
    </source>
</evidence>
<dbReference type="PANTHER" id="PTHR33938">
    <property type="entry name" value="FERULOYL ESTERASE B-RELATED"/>
    <property type="match status" value="1"/>
</dbReference>
<protein>
    <submittedName>
        <fullName evidence="8">Tannase/feruloyl esterase family alpha/beta hydrolase</fullName>
    </submittedName>
</protein>
<dbReference type="AlphaFoldDB" id="A0A2Z5NAP3"/>
<comment type="similarity">
    <text evidence="1">Belongs to the tannase family.</text>
</comment>
<dbReference type="SUPFAM" id="SSF53474">
    <property type="entry name" value="alpha/beta-Hydrolases"/>
    <property type="match status" value="1"/>
</dbReference>
<keyword evidence="6" id="KW-0106">Calcium</keyword>